<proteinExistence type="predicted"/>
<keyword evidence="2" id="KW-1185">Reference proteome</keyword>
<reference evidence="1" key="1">
    <citation type="submission" date="2022-06" db="EMBL/GenBank/DDBJ databases">
        <title>Sneathiella actinostolidae sp. nov., isolated from a sea anemonein the Western Pacific Ocean.</title>
        <authorList>
            <person name="Wei M.J."/>
        </authorList>
    </citation>
    <scope>NUCLEOTIDE SEQUENCE</scope>
    <source>
        <strain evidence="1">PHK-P5</strain>
    </source>
</reference>
<dbReference type="EMBL" id="CP098747">
    <property type="protein sequence ID" value="USG60571.1"/>
    <property type="molecule type" value="Genomic_DNA"/>
</dbReference>
<sequence>MVFSKEEIAHLPLVISNPRFKTYLGAMDNNPEAALQLYQWNVQVSAEFIFPLHVCEVAVRNAVSSIQYLSKSTWRSVALGYWIHSIVAKQQDPL</sequence>
<organism evidence="1 2">
    <name type="scientific">Sneathiella marina</name>
    <dbReference type="NCBI Taxonomy" id="2950108"/>
    <lineage>
        <taxon>Bacteria</taxon>
        <taxon>Pseudomonadati</taxon>
        <taxon>Pseudomonadota</taxon>
        <taxon>Alphaproteobacteria</taxon>
        <taxon>Sneathiellales</taxon>
        <taxon>Sneathiellaceae</taxon>
        <taxon>Sneathiella</taxon>
    </lineage>
</organism>
<protein>
    <submittedName>
        <fullName evidence="1">Uncharacterized protein</fullName>
    </submittedName>
</protein>
<dbReference type="RefSeq" id="WP_251933452.1">
    <property type="nucleotide sequence ID" value="NZ_CP098747.1"/>
</dbReference>
<dbReference type="Proteomes" id="UP001056291">
    <property type="component" value="Chromosome"/>
</dbReference>
<accession>A0ABY4W137</accession>
<gene>
    <name evidence="1" type="ORF">NBZ79_15500</name>
</gene>
<name>A0ABY4W137_9PROT</name>
<evidence type="ECO:0000313" key="2">
    <source>
        <dbReference type="Proteomes" id="UP001056291"/>
    </source>
</evidence>
<evidence type="ECO:0000313" key="1">
    <source>
        <dbReference type="EMBL" id="USG60571.1"/>
    </source>
</evidence>